<name>R4XCF1_TAPDE</name>
<feature type="signal peptide" evidence="10">
    <location>
        <begin position="1"/>
        <end position="18"/>
    </location>
</feature>
<evidence type="ECO:0000313" key="11">
    <source>
        <dbReference type="EMBL" id="CCG81000.1"/>
    </source>
</evidence>
<dbReference type="GO" id="GO:0042124">
    <property type="term" value="F:1,3-beta-glucanosyltransferase activity"/>
    <property type="evidence" value="ECO:0007669"/>
    <property type="project" value="TreeGrafter"/>
</dbReference>
<dbReference type="GO" id="GO:0031505">
    <property type="term" value="P:fungal-type cell wall organization"/>
    <property type="evidence" value="ECO:0007669"/>
    <property type="project" value="TreeGrafter"/>
</dbReference>
<dbReference type="InterPro" id="IPR017853">
    <property type="entry name" value="GH"/>
</dbReference>
<dbReference type="InterPro" id="IPR004886">
    <property type="entry name" value="Glucanosyltransferase"/>
</dbReference>
<keyword evidence="5 10" id="KW-0808">Transferase</keyword>
<comment type="function">
    <text evidence="10">Splits internally a 1,3-beta-glucan molecule and transfers the newly generated reducing end (the donor) to the non-reducing end of another 1,3-beta-glucan molecule (the acceptor) forming a 1,3-beta linkage, resulting in the elongation of 1,3-beta-glucan chains in the cell wall.</text>
</comment>
<comment type="subcellular location">
    <subcellularLocation>
        <location evidence="1">Cell envelope</location>
    </subcellularLocation>
    <subcellularLocation>
        <location evidence="10">Cell membrane</location>
        <topology evidence="10">Lipid-anchor</topology>
        <topology evidence="10">GPI-anchor</topology>
    </subcellularLocation>
    <subcellularLocation>
        <location evidence="2">Membrane</location>
        <topology evidence="2">Lipid-anchor</topology>
        <topology evidence="2">GPI-anchor</topology>
    </subcellularLocation>
</comment>
<accession>R4XCF1</accession>
<dbReference type="PANTHER" id="PTHR31468">
    <property type="entry name" value="1,3-BETA-GLUCANOSYLTRANSFERASE GAS1"/>
    <property type="match status" value="1"/>
</dbReference>
<protein>
    <recommendedName>
        <fullName evidence="10">1,3-beta-glucanosyltransferase</fullName>
        <ecNumber evidence="10">2.4.1.-</ecNumber>
    </recommendedName>
</protein>
<evidence type="ECO:0000256" key="4">
    <source>
        <dbReference type="ARBA" id="ARBA00022622"/>
    </source>
</evidence>
<dbReference type="PANTHER" id="PTHR31468:SF14">
    <property type="entry name" value="1,3-BETA-GLUCANOSYLTRANSFERASE GAS4"/>
    <property type="match status" value="1"/>
</dbReference>
<dbReference type="VEuPathDB" id="FungiDB:TAPDE_000676"/>
<keyword evidence="6 10" id="KW-0732">Signal</keyword>
<dbReference type="EMBL" id="CAHR02000022">
    <property type="protein sequence ID" value="CCG81000.1"/>
    <property type="molecule type" value="Genomic_DNA"/>
</dbReference>
<dbReference type="GO" id="GO:0098552">
    <property type="term" value="C:side of membrane"/>
    <property type="evidence" value="ECO:0007669"/>
    <property type="project" value="UniProtKB-KW"/>
</dbReference>
<dbReference type="EC" id="2.4.1.-" evidence="10"/>
<dbReference type="SUPFAM" id="SSF51445">
    <property type="entry name" value="(Trans)glycosidases"/>
    <property type="match status" value="1"/>
</dbReference>
<organism evidence="11 12">
    <name type="scientific">Taphrina deformans (strain PYCC 5710 / ATCC 11124 / CBS 356.35 / IMI 108563 / JCM 9778 / NBRC 8474)</name>
    <name type="common">Peach leaf curl fungus</name>
    <name type="synonym">Lalaria deformans</name>
    <dbReference type="NCBI Taxonomy" id="1097556"/>
    <lineage>
        <taxon>Eukaryota</taxon>
        <taxon>Fungi</taxon>
        <taxon>Dikarya</taxon>
        <taxon>Ascomycota</taxon>
        <taxon>Taphrinomycotina</taxon>
        <taxon>Taphrinomycetes</taxon>
        <taxon>Taphrinales</taxon>
        <taxon>Taphrinaceae</taxon>
        <taxon>Taphrina</taxon>
    </lineage>
</organism>
<comment type="caution">
    <text evidence="11">The sequence shown here is derived from an EMBL/GenBank/DDBJ whole genome shotgun (WGS) entry which is preliminary data.</text>
</comment>
<dbReference type="AlphaFoldDB" id="R4XCF1"/>
<dbReference type="GO" id="GO:0005886">
    <property type="term" value="C:plasma membrane"/>
    <property type="evidence" value="ECO:0007669"/>
    <property type="project" value="UniProtKB-SubCell"/>
</dbReference>
<comment type="similarity">
    <text evidence="3 10">Belongs to the glycosyl hydrolase 72 family.</text>
</comment>
<proteinExistence type="inferred from homology"/>
<evidence type="ECO:0000256" key="5">
    <source>
        <dbReference type="ARBA" id="ARBA00022679"/>
    </source>
</evidence>
<keyword evidence="4 10" id="KW-0336">GPI-anchor</keyword>
<dbReference type="Gene3D" id="3.20.20.80">
    <property type="entry name" value="Glycosidases"/>
    <property type="match status" value="1"/>
</dbReference>
<keyword evidence="8" id="KW-0325">Glycoprotein</keyword>
<evidence type="ECO:0000256" key="9">
    <source>
        <dbReference type="ARBA" id="ARBA00023288"/>
    </source>
</evidence>
<keyword evidence="7 10" id="KW-0472">Membrane</keyword>
<evidence type="ECO:0000256" key="3">
    <source>
        <dbReference type="ARBA" id="ARBA00007528"/>
    </source>
</evidence>
<reference evidence="11 12" key="1">
    <citation type="journal article" date="2013" name="MBio">
        <title>Genome sequencing of the plant pathogen Taphrina deformans, the causal agent of peach leaf curl.</title>
        <authorList>
            <person name="Cisse O.H."/>
            <person name="Almeida J.M.G.C.F."/>
            <person name="Fonseca A."/>
            <person name="Kumar A.A."/>
            <person name="Salojaervi J."/>
            <person name="Overmyer K."/>
            <person name="Hauser P.M."/>
            <person name="Pagni M."/>
        </authorList>
    </citation>
    <scope>NUCLEOTIDE SEQUENCE [LARGE SCALE GENOMIC DNA]</scope>
    <source>
        <strain evidence="12">PYCC 5710 / ATCC 11124 / CBS 356.35 / IMI 108563 / JCM 9778 / NBRC 8474</strain>
    </source>
</reference>
<dbReference type="GO" id="GO:0071970">
    <property type="term" value="P:fungal-type cell wall (1-&gt;3)-beta-D-glucan biosynthetic process"/>
    <property type="evidence" value="ECO:0007669"/>
    <property type="project" value="TreeGrafter"/>
</dbReference>
<evidence type="ECO:0000256" key="6">
    <source>
        <dbReference type="ARBA" id="ARBA00022729"/>
    </source>
</evidence>
<dbReference type="STRING" id="1097556.R4XCF1"/>
<feature type="chain" id="PRO_5005145436" description="1,3-beta-glucanosyltransferase" evidence="10">
    <location>
        <begin position="19"/>
        <end position="494"/>
    </location>
</feature>
<evidence type="ECO:0000256" key="7">
    <source>
        <dbReference type="ARBA" id="ARBA00023136"/>
    </source>
</evidence>
<keyword evidence="9 10" id="KW-0449">Lipoprotein</keyword>
<gene>
    <name evidence="11" type="ORF">TAPDE_000676</name>
</gene>
<dbReference type="Proteomes" id="UP000013776">
    <property type="component" value="Unassembled WGS sequence"/>
</dbReference>
<dbReference type="OrthoDB" id="421038at2759"/>
<dbReference type="Pfam" id="PF03198">
    <property type="entry name" value="Glyco_hydro_72"/>
    <property type="match status" value="1"/>
</dbReference>
<evidence type="ECO:0000256" key="10">
    <source>
        <dbReference type="RuleBase" id="RU361209"/>
    </source>
</evidence>
<evidence type="ECO:0000256" key="1">
    <source>
        <dbReference type="ARBA" id="ARBA00004196"/>
    </source>
</evidence>
<evidence type="ECO:0000256" key="2">
    <source>
        <dbReference type="ARBA" id="ARBA00004589"/>
    </source>
</evidence>
<sequence length="494" mass="52210">MLFTLFSSALSLSAAVSALNPIAVRNNVFYDTSTNKRFFMVGVDYQPGGASAVSAGADPLSDIEICRRDVFLFQNLGINTVRVYSVDNTINHDACMSLYNAAGIYLMLDVNSPLEGQHLNRDEPWTTYNSIYAEHVFRTIEAFGGYENTLGFFSGNELINSDKSAFASAPYIKAITRDMKAYIRAHLKRPIPVGYSAADDIKYRIETATYMACGTDSDGVNDFYSINSYQWCGQQTIQTSGYDTLISQFSNFTLPLFFSEYGCNEVTPRSFGEVAAVYSSQMTPSFSGGLVYEFSQEANNYGLVKISSSGTAQVLADYNALQSRFAGISGLPTDIAGTQASAKTCPAPSSYTYINGSLAVPSLSEIQVLIKSGVSQTPGTLSSSVPLTQATNTILDVNGAVISNKAIKSASSSGSVGANLKTLFGTNTGTASLASATGKVASAARGSGTVEAARAATTGTQTAQSLATSVAQGGRGLLMAGAFLCVSSLSFILL</sequence>
<evidence type="ECO:0000313" key="12">
    <source>
        <dbReference type="Proteomes" id="UP000013776"/>
    </source>
</evidence>
<dbReference type="eggNOG" id="ENOG502QRZZ">
    <property type="taxonomic scope" value="Eukaryota"/>
</dbReference>
<keyword evidence="12" id="KW-1185">Reference proteome</keyword>
<evidence type="ECO:0000256" key="8">
    <source>
        <dbReference type="ARBA" id="ARBA00023180"/>
    </source>
</evidence>
<dbReference type="FunFam" id="3.20.20.80:FF:000032">
    <property type="entry name" value="1,3-beta-glucanosyltransferase"/>
    <property type="match status" value="1"/>
</dbReference>